<protein>
    <submittedName>
        <fullName evidence="1">Uncharacterized protein</fullName>
    </submittedName>
</protein>
<dbReference type="EMBL" id="UOFK01000162">
    <property type="protein sequence ID" value="VAW78676.1"/>
    <property type="molecule type" value="Genomic_DNA"/>
</dbReference>
<evidence type="ECO:0000313" key="1">
    <source>
        <dbReference type="EMBL" id="VAW78676.1"/>
    </source>
</evidence>
<gene>
    <name evidence="1" type="ORF">MNBD_GAMMA13-1651</name>
</gene>
<sequence length="58" mass="6496">MFERKFLFNHFDGLAGFNGSRTGETADQLSACLLAVLQVRVGLRKYFVFHDDTIAKSG</sequence>
<organism evidence="1">
    <name type="scientific">hydrothermal vent metagenome</name>
    <dbReference type="NCBI Taxonomy" id="652676"/>
    <lineage>
        <taxon>unclassified sequences</taxon>
        <taxon>metagenomes</taxon>
        <taxon>ecological metagenomes</taxon>
    </lineage>
</organism>
<proteinExistence type="predicted"/>
<dbReference type="AlphaFoldDB" id="A0A3B0ZD92"/>
<reference evidence="1" key="1">
    <citation type="submission" date="2018-06" db="EMBL/GenBank/DDBJ databases">
        <authorList>
            <person name="Zhirakovskaya E."/>
        </authorList>
    </citation>
    <scope>NUCLEOTIDE SEQUENCE</scope>
</reference>
<accession>A0A3B0ZD92</accession>
<name>A0A3B0ZD92_9ZZZZ</name>